<feature type="transmembrane region" description="Helical" evidence="7">
    <location>
        <begin position="355"/>
        <end position="378"/>
    </location>
</feature>
<dbReference type="Proteomes" id="UP001370348">
    <property type="component" value="Chromosome"/>
</dbReference>
<dbReference type="EMBL" id="CP089984">
    <property type="protein sequence ID" value="WXB15665.1"/>
    <property type="molecule type" value="Genomic_DNA"/>
</dbReference>
<evidence type="ECO:0000256" key="1">
    <source>
        <dbReference type="ARBA" id="ARBA00004651"/>
    </source>
</evidence>
<protein>
    <submittedName>
        <fullName evidence="10">FtsX-like permease family protein</fullName>
    </submittedName>
</protein>
<name>A0ABZ2LY40_9BACT</name>
<evidence type="ECO:0000256" key="4">
    <source>
        <dbReference type="ARBA" id="ARBA00022692"/>
    </source>
</evidence>
<keyword evidence="5 7" id="KW-1133">Transmembrane helix</keyword>
<evidence type="ECO:0000259" key="9">
    <source>
        <dbReference type="Pfam" id="PF12704"/>
    </source>
</evidence>
<feature type="domain" description="ABC3 transporter permease C-terminal" evidence="8">
    <location>
        <begin position="277"/>
        <end position="382"/>
    </location>
</feature>
<dbReference type="InterPro" id="IPR025857">
    <property type="entry name" value="MacB_PCD"/>
</dbReference>
<dbReference type="Pfam" id="PF02687">
    <property type="entry name" value="FtsX"/>
    <property type="match status" value="1"/>
</dbReference>
<reference evidence="10 11" key="1">
    <citation type="submission" date="2021-12" db="EMBL/GenBank/DDBJ databases">
        <title>Discovery of the Pendulisporaceae a myxobacterial family with distinct sporulation behavior and unique specialized metabolism.</title>
        <authorList>
            <person name="Garcia R."/>
            <person name="Popoff A."/>
            <person name="Bader C.D."/>
            <person name="Loehr J."/>
            <person name="Walesch S."/>
            <person name="Walt C."/>
            <person name="Boldt J."/>
            <person name="Bunk B."/>
            <person name="Haeckl F.J.F.P.J."/>
            <person name="Gunesch A.P."/>
            <person name="Birkelbach J."/>
            <person name="Nuebel U."/>
            <person name="Pietschmann T."/>
            <person name="Bach T."/>
            <person name="Mueller R."/>
        </authorList>
    </citation>
    <scope>NUCLEOTIDE SEQUENCE [LARGE SCALE GENOMIC DNA]</scope>
    <source>
        <strain evidence="10 11">MSr11954</strain>
    </source>
</reference>
<evidence type="ECO:0000256" key="5">
    <source>
        <dbReference type="ARBA" id="ARBA00022989"/>
    </source>
</evidence>
<feature type="transmembrane region" description="Helical" evidence="7">
    <location>
        <begin position="20"/>
        <end position="39"/>
    </location>
</feature>
<keyword evidence="11" id="KW-1185">Reference proteome</keyword>
<dbReference type="PANTHER" id="PTHR30489:SF0">
    <property type="entry name" value="LIPOPROTEIN-RELEASING SYSTEM TRANSMEMBRANE PROTEIN LOLE"/>
    <property type="match status" value="1"/>
</dbReference>
<keyword evidence="3" id="KW-1003">Cell membrane</keyword>
<sequence>MSALLAHAAGAVWRRRGKAGALGCGLALTVALMAAILFLTDALRAEASRARAALPDVLVQRLLGGRPALLRPEDVKKLDGIDAVREVRARVWGYLFVPALQGNVTVIGAPSDLVPLTVAGGALDSGRDLAPAAHEMIAGTTLVKAMGLVVGDEMQLPSAATDAPSLRLVGTFSSVVDLYTADVIVMSDEDARAALGLGPDDATDVAVTLTNPAEARIVARTILERLPGARVIERDLLDRVYALAYGRRAGIVLAASIPALLALLILAWDRATGLGPEERREIAVLKAVGFATSDVLWVKLFEALLVGTTATVVGLLGAYLWVFVLGAPGLRPALVGFGVLYPEAPLTPEVDLTQLVAIVLGVLAPFIGLNIVPAWRAASMDPMDAMRS</sequence>
<feature type="domain" description="MacB-like periplasmic core" evidence="9">
    <location>
        <begin position="25"/>
        <end position="219"/>
    </location>
</feature>
<dbReference type="InterPro" id="IPR051447">
    <property type="entry name" value="Lipoprotein-release_system"/>
</dbReference>
<keyword evidence="6 7" id="KW-0472">Membrane</keyword>
<proteinExistence type="inferred from homology"/>
<comment type="subcellular location">
    <subcellularLocation>
        <location evidence="1">Cell membrane</location>
        <topology evidence="1">Multi-pass membrane protein</topology>
    </subcellularLocation>
</comment>
<feature type="transmembrane region" description="Helical" evidence="7">
    <location>
        <begin position="249"/>
        <end position="268"/>
    </location>
</feature>
<evidence type="ECO:0000313" key="10">
    <source>
        <dbReference type="EMBL" id="WXB15665.1"/>
    </source>
</evidence>
<organism evidence="10 11">
    <name type="scientific">Pendulispora albinea</name>
    <dbReference type="NCBI Taxonomy" id="2741071"/>
    <lineage>
        <taxon>Bacteria</taxon>
        <taxon>Pseudomonadati</taxon>
        <taxon>Myxococcota</taxon>
        <taxon>Myxococcia</taxon>
        <taxon>Myxococcales</taxon>
        <taxon>Sorangiineae</taxon>
        <taxon>Pendulisporaceae</taxon>
        <taxon>Pendulispora</taxon>
    </lineage>
</organism>
<accession>A0ABZ2LY40</accession>
<evidence type="ECO:0000256" key="6">
    <source>
        <dbReference type="ARBA" id="ARBA00023136"/>
    </source>
</evidence>
<evidence type="ECO:0000259" key="8">
    <source>
        <dbReference type="Pfam" id="PF02687"/>
    </source>
</evidence>
<keyword evidence="4 7" id="KW-0812">Transmembrane</keyword>
<dbReference type="PANTHER" id="PTHR30489">
    <property type="entry name" value="LIPOPROTEIN-RELEASING SYSTEM TRANSMEMBRANE PROTEIN LOLE"/>
    <property type="match status" value="1"/>
</dbReference>
<gene>
    <name evidence="10" type="ORF">LZC94_00030</name>
</gene>
<evidence type="ECO:0000256" key="7">
    <source>
        <dbReference type="SAM" id="Phobius"/>
    </source>
</evidence>
<dbReference type="RefSeq" id="WP_394825300.1">
    <property type="nucleotide sequence ID" value="NZ_CP089984.1"/>
</dbReference>
<dbReference type="Pfam" id="PF12704">
    <property type="entry name" value="MacB_PCD"/>
    <property type="match status" value="1"/>
</dbReference>
<evidence type="ECO:0000256" key="3">
    <source>
        <dbReference type="ARBA" id="ARBA00022475"/>
    </source>
</evidence>
<feature type="transmembrane region" description="Helical" evidence="7">
    <location>
        <begin position="304"/>
        <end position="324"/>
    </location>
</feature>
<comment type="similarity">
    <text evidence="2">Belongs to the ABC-4 integral membrane protein family. LolC/E subfamily.</text>
</comment>
<evidence type="ECO:0000313" key="11">
    <source>
        <dbReference type="Proteomes" id="UP001370348"/>
    </source>
</evidence>
<dbReference type="InterPro" id="IPR003838">
    <property type="entry name" value="ABC3_permease_C"/>
</dbReference>
<evidence type="ECO:0000256" key="2">
    <source>
        <dbReference type="ARBA" id="ARBA00005236"/>
    </source>
</evidence>